<protein>
    <submittedName>
        <fullName evidence="1">Uncharacterized protein</fullName>
    </submittedName>
</protein>
<gene>
    <name evidence="1" type="ORF">MENTE1834_LOCUS31901</name>
</gene>
<organism evidence="1 2">
    <name type="scientific">Meloidogyne enterolobii</name>
    <name type="common">Root-knot nematode worm</name>
    <name type="synonym">Meloidogyne mayaguensis</name>
    <dbReference type="NCBI Taxonomy" id="390850"/>
    <lineage>
        <taxon>Eukaryota</taxon>
        <taxon>Metazoa</taxon>
        <taxon>Ecdysozoa</taxon>
        <taxon>Nematoda</taxon>
        <taxon>Chromadorea</taxon>
        <taxon>Rhabditida</taxon>
        <taxon>Tylenchina</taxon>
        <taxon>Tylenchomorpha</taxon>
        <taxon>Tylenchoidea</taxon>
        <taxon>Meloidogynidae</taxon>
        <taxon>Meloidogyninae</taxon>
        <taxon>Meloidogyne</taxon>
    </lineage>
</organism>
<reference evidence="1" key="1">
    <citation type="submission" date="2023-11" db="EMBL/GenBank/DDBJ databases">
        <authorList>
            <person name="Poullet M."/>
        </authorList>
    </citation>
    <scope>NUCLEOTIDE SEQUENCE</scope>
    <source>
        <strain evidence="1">E1834</strain>
    </source>
</reference>
<comment type="caution">
    <text evidence="1">The sequence shown here is derived from an EMBL/GenBank/DDBJ whole genome shotgun (WGS) entry which is preliminary data.</text>
</comment>
<evidence type="ECO:0000313" key="2">
    <source>
        <dbReference type="Proteomes" id="UP001497535"/>
    </source>
</evidence>
<accession>A0ACB0ZZC5</accession>
<keyword evidence="2" id="KW-1185">Reference proteome</keyword>
<dbReference type="EMBL" id="CAVMJV010000054">
    <property type="protein sequence ID" value="CAK5084507.1"/>
    <property type="molecule type" value="Genomic_DNA"/>
</dbReference>
<proteinExistence type="predicted"/>
<dbReference type="Proteomes" id="UP001497535">
    <property type="component" value="Unassembled WGS sequence"/>
</dbReference>
<evidence type="ECO:0000313" key="1">
    <source>
        <dbReference type="EMBL" id="CAK5084507.1"/>
    </source>
</evidence>
<sequence>MRTIVVAYIVSGVIFLFIFSFFCILFKSKLKRKNHAREDLRRKSHRRRKRQKSSHRGTGVHHRYPHQSGSRLAGETNTTRTPRLRQPFRQSKPKQTILDKHRLSGAVTMITRLSEDERCLSNYR</sequence>
<name>A0ACB0ZZC5_MELEN</name>